<evidence type="ECO:0000313" key="6">
    <source>
        <dbReference type="Proteomes" id="UP000728032"/>
    </source>
</evidence>
<feature type="region of interest" description="Disordered" evidence="3">
    <location>
        <begin position="162"/>
        <end position="219"/>
    </location>
</feature>
<dbReference type="GO" id="GO:0016579">
    <property type="term" value="P:protein deubiquitination"/>
    <property type="evidence" value="ECO:0007669"/>
    <property type="project" value="InterPro"/>
</dbReference>
<dbReference type="SUPFAM" id="SSF54001">
    <property type="entry name" value="Cysteine proteinases"/>
    <property type="match status" value="1"/>
</dbReference>
<dbReference type="Gene3D" id="3.90.70.10">
    <property type="entry name" value="Cysteine proteinases"/>
    <property type="match status" value="2"/>
</dbReference>
<dbReference type="AlphaFoldDB" id="A0A7R9LHS0"/>
<dbReference type="EC" id="3.4.19.12" evidence="2"/>
<dbReference type="PROSITE" id="PS50235">
    <property type="entry name" value="USP_3"/>
    <property type="match status" value="1"/>
</dbReference>
<sequence length="765" mass="88512">MTHFVSIFWDLDTCPFGDIQAFKETIRTVLVTPYQYIEKHFICWCVNHIIHIDQHPNHTFPRISYESKLDFFQFLISLGLSDGQTAFVPQQLVPCLTVHRTLRDKQGMTYLLITFCHIYGLNSKDSAQTSRNVSTDCEMGSVAGPSRVKTEPFTSIASEVKCDKSNDSEDSTESEGTSIANQVFGNSSSVKPFNQKKPKKKKKKNRKQNKSKIKPTNVRNNYRYKPLTEGVCGLQNMGNTCYMNSGIQCLSNIEFVAPFMKDFEIFNHCGNGYNYEKSLIQLFSELVVELWSAKSSAVWPTSFRRKVSQTFDRFSGYNQNDCSEFLVSILDQFHKELLEMDLTYSGNRTTDVIEFNTFAEYLRQNNTFIAINFYGFQSFKVSCDCGQTIHTNSQSFPIISLPQIDRRDLIILEVSLIRNESQIINKIELRFTKSQILIIQLIRILLQTFHEITSDLLNDNHLIVTNVVDHTIHCVYGKNEILNLNRIAGHIYVYEIDPSFPKHYFISLSEIDRFGTPLLLNVYDSSYATIVTAFAEQLSKCLLNTDCQMYERLKQTKFRYYDRKFDSLYWACDLPYFVSTFIVYSRMSNGFRDYYEEYEEINLRPHNSRACDDRIIKLDDCLNQYLSYDISDEKCSGCQTSTRLNTNIGGKFSNQSYAVQHAPNVLLLQLKSSPGKLYNCEFPIELDLKNYVVNGQTSGKDYMYDLTAVSNYSGSSYCGHYTACAKNYRNQKWYHFNDSYVDEISDKRLQSSEAYVLVYVKRNVK</sequence>
<evidence type="ECO:0000259" key="4">
    <source>
        <dbReference type="PROSITE" id="PS50235"/>
    </source>
</evidence>
<feature type="compositionally biased region" description="Polar residues" evidence="3">
    <location>
        <begin position="179"/>
        <end position="190"/>
    </location>
</feature>
<dbReference type="CDD" id="cd02257">
    <property type="entry name" value="Peptidase_C19"/>
    <property type="match status" value="1"/>
</dbReference>
<dbReference type="InterPro" id="IPR028889">
    <property type="entry name" value="USP"/>
</dbReference>
<dbReference type="Proteomes" id="UP000728032">
    <property type="component" value="Unassembled WGS sequence"/>
</dbReference>
<evidence type="ECO:0000256" key="3">
    <source>
        <dbReference type="SAM" id="MobiDB-lite"/>
    </source>
</evidence>
<reference evidence="5" key="1">
    <citation type="submission" date="2020-11" db="EMBL/GenBank/DDBJ databases">
        <authorList>
            <person name="Tran Van P."/>
        </authorList>
    </citation>
    <scope>NUCLEOTIDE SEQUENCE</scope>
</reference>
<accession>A0A7R9LHS0</accession>
<organism evidence="5">
    <name type="scientific">Oppiella nova</name>
    <dbReference type="NCBI Taxonomy" id="334625"/>
    <lineage>
        <taxon>Eukaryota</taxon>
        <taxon>Metazoa</taxon>
        <taxon>Ecdysozoa</taxon>
        <taxon>Arthropoda</taxon>
        <taxon>Chelicerata</taxon>
        <taxon>Arachnida</taxon>
        <taxon>Acari</taxon>
        <taxon>Acariformes</taxon>
        <taxon>Sarcoptiformes</taxon>
        <taxon>Oribatida</taxon>
        <taxon>Brachypylina</taxon>
        <taxon>Oppioidea</taxon>
        <taxon>Oppiidae</taxon>
        <taxon>Oppiella</taxon>
    </lineage>
</organism>
<evidence type="ECO:0000256" key="2">
    <source>
        <dbReference type="ARBA" id="ARBA00012759"/>
    </source>
</evidence>
<proteinExistence type="predicted"/>
<dbReference type="InterPro" id="IPR001394">
    <property type="entry name" value="Peptidase_C19_UCH"/>
</dbReference>
<dbReference type="EMBL" id="OC915602">
    <property type="protein sequence ID" value="CAD7641147.1"/>
    <property type="molecule type" value="Genomic_DNA"/>
</dbReference>
<comment type="catalytic activity">
    <reaction evidence="1">
        <text>Thiol-dependent hydrolysis of ester, thioester, amide, peptide and isopeptide bonds formed by the C-terminal Gly of ubiquitin (a 76-residue protein attached to proteins as an intracellular targeting signal).</text>
        <dbReference type="EC" id="3.4.19.12"/>
    </reaction>
</comment>
<dbReference type="PANTHER" id="PTHR21646">
    <property type="entry name" value="UBIQUITIN CARBOXYL-TERMINAL HYDROLASE"/>
    <property type="match status" value="1"/>
</dbReference>
<dbReference type="GO" id="GO:0004843">
    <property type="term" value="F:cysteine-type deubiquitinase activity"/>
    <property type="evidence" value="ECO:0007669"/>
    <property type="project" value="UniProtKB-EC"/>
</dbReference>
<dbReference type="InterPro" id="IPR050185">
    <property type="entry name" value="Ub_carboxyl-term_hydrolase"/>
</dbReference>
<dbReference type="Pfam" id="PF00443">
    <property type="entry name" value="UCH"/>
    <property type="match status" value="1"/>
</dbReference>
<gene>
    <name evidence="5" type="ORF">ONB1V03_LOCUS2944</name>
</gene>
<dbReference type="InterPro" id="IPR038765">
    <property type="entry name" value="Papain-like_cys_pep_sf"/>
</dbReference>
<name>A0A7R9LHS0_9ACAR</name>
<dbReference type="InterPro" id="IPR018200">
    <property type="entry name" value="USP_CS"/>
</dbReference>
<dbReference type="EMBL" id="CAJPVJ010000777">
    <property type="protein sequence ID" value="CAG2163365.1"/>
    <property type="molecule type" value="Genomic_DNA"/>
</dbReference>
<feature type="compositionally biased region" description="Basic residues" evidence="3">
    <location>
        <begin position="194"/>
        <end position="213"/>
    </location>
</feature>
<keyword evidence="6" id="KW-1185">Reference proteome</keyword>
<dbReference type="OrthoDB" id="6515628at2759"/>
<protein>
    <recommendedName>
        <fullName evidence="2">ubiquitinyl hydrolase 1</fullName>
        <ecNumber evidence="2">3.4.19.12</ecNumber>
    </recommendedName>
</protein>
<evidence type="ECO:0000256" key="1">
    <source>
        <dbReference type="ARBA" id="ARBA00000707"/>
    </source>
</evidence>
<dbReference type="PROSITE" id="PS00972">
    <property type="entry name" value="USP_1"/>
    <property type="match status" value="1"/>
</dbReference>
<feature type="domain" description="USP" evidence="4">
    <location>
        <begin position="232"/>
        <end position="762"/>
    </location>
</feature>
<evidence type="ECO:0000313" key="5">
    <source>
        <dbReference type="EMBL" id="CAD7641147.1"/>
    </source>
</evidence>